<reference evidence="2 3" key="1">
    <citation type="journal article" date="2007" name="Proc. Natl. Acad. Sci. U.S.A.">
        <title>Dandruff-associated Malassezia genomes reveal convergent and divergent virulence traits shared with plant and human fungal pathogens.</title>
        <authorList>
            <person name="Xu J."/>
            <person name="Saunders C.W."/>
            <person name="Hu P."/>
            <person name="Grant R.A."/>
            <person name="Boekhout T."/>
            <person name="Kuramae E.E."/>
            <person name="Kronstad J.W."/>
            <person name="Deangelis Y.M."/>
            <person name="Reeder N.L."/>
            <person name="Johnstone K.R."/>
            <person name="Leland M."/>
            <person name="Fieno A.M."/>
            <person name="Begley W.M."/>
            <person name="Sun Y."/>
            <person name="Lacey M.P."/>
            <person name="Chaudhary T."/>
            <person name="Keough T."/>
            <person name="Chu L."/>
            <person name="Sears R."/>
            <person name="Yuan B."/>
            <person name="Dawson T.L.Jr."/>
        </authorList>
    </citation>
    <scope>NUCLEOTIDE SEQUENCE [LARGE SCALE GENOMIC DNA]</scope>
    <source>
        <strain evidence="3">ATCC MYA-4612 / CBS 7966</strain>
    </source>
</reference>
<comment type="caution">
    <text evidence="2">The sequence shown here is derived from an EMBL/GenBank/DDBJ whole genome shotgun (WGS) entry which is preliminary data.</text>
</comment>
<name>A8PTJ6_MALGO</name>
<dbReference type="VEuPathDB" id="FungiDB:MGL_0435"/>
<dbReference type="Proteomes" id="UP000008837">
    <property type="component" value="Unassembled WGS sequence"/>
</dbReference>
<protein>
    <recommendedName>
        <fullName evidence="4">RRN7-type domain-containing protein</fullName>
    </recommendedName>
</protein>
<dbReference type="EMBL" id="AAYY01000001">
    <property type="protein sequence ID" value="EDP45446.1"/>
    <property type="molecule type" value="Genomic_DNA"/>
</dbReference>
<feature type="compositionally biased region" description="Basic and acidic residues" evidence="1">
    <location>
        <begin position="63"/>
        <end position="74"/>
    </location>
</feature>
<dbReference type="AlphaFoldDB" id="A8PTJ6"/>
<evidence type="ECO:0000256" key="1">
    <source>
        <dbReference type="SAM" id="MobiDB-lite"/>
    </source>
</evidence>
<feature type="region of interest" description="Disordered" evidence="1">
    <location>
        <begin position="46"/>
        <end position="100"/>
    </location>
</feature>
<dbReference type="InParanoid" id="A8PTJ6"/>
<evidence type="ECO:0000313" key="2">
    <source>
        <dbReference type="EMBL" id="EDP45446.1"/>
    </source>
</evidence>
<gene>
    <name evidence="2" type="ORF">MGL_0435</name>
</gene>
<dbReference type="OrthoDB" id="428577at2759"/>
<feature type="compositionally biased region" description="Polar residues" evidence="1">
    <location>
        <begin position="48"/>
        <end position="62"/>
    </location>
</feature>
<dbReference type="STRING" id="425265.A8PTJ6"/>
<dbReference type="RefSeq" id="XP_001732660.1">
    <property type="nucleotide sequence ID" value="XM_001732608.1"/>
</dbReference>
<evidence type="ECO:0008006" key="4">
    <source>
        <dbReference type="Google" id="ProtNLM"/>
    </source>
</evidence>
<proteinExistence type="predicted"/>
<keyword evidence="3" id="KW-1185">Reference proteome</keyword>
<evidence type="ECO:0000313" key="3">
    <source>
        <dbReference type="Proteomes" id="UP000008837"/>
    </source>
</evidence>
<dbReference type="GeneID" id="5856966"/>
<sequence>MPPTRRRVCTVCGSRRFRLIASQLVCYGGHIQRDFRVEAAQDDDGFDSQITTRSRTYYSQSQRDTRRAEKQQRAREKRRKVHGRSNQVFPGSTEHASLPDPEAALLQGPRAMFAMLECYQLVLRKQVESFRKYFHGVCPDAFEVC</sequence>
<dbReference type="KEGG" id="mgl:MGL_0435"/>
<accession>A8PTJ6</accession>
<organism evidence="2 3">
    <name type="scientific">Malassezia globosa (strain ATCC MYA-4612 / CBS 7966)</name>
    <name type="common">Dandruff-associated fungus</name>
    <dbReference type="NCBI Taxonomy" id="425265"/>
    <lineage>
        <taxon>Eukaryota</taxon>
        <taxon>Fungi</taxon>
        <taxon>Dikarya</taxon>
        <taxon>Basidiomycota</taxon>
        <taxon>Ustilaginomycotina</taxon>
        <taxon>Malasseziomycetes</taxon>
        <taxon>Malasseziales</taxon>
        <taxon>Malasseziaceae</taxon>
        <taxon>Malassezia</taxon>
    </lineage>
</organism>